<dbReference type="SUPFAM" id="SSF47384">
    <property type="entry name" value="Homodimeric domain of signal transducing histidine kinase"/>
    <property type="match status" value="1"/>
</dbReference>
<evidence type="ECO:0000259" key="14">
    <source>
        <dbReference type="PROSITE" id="PS50885"/>
    </source>
</evidence>
<feature type="transmembrane region" description="Helical" evidence="12">
    <location>
        <begin position="169"/>
        <end position="188"/>
    </location>
</feature>
<evidence type="ECO:0000256" key="12">
    <source>
        <dbReference type="SAM" id="Phobius"/>
    </source>
</evidence>
<proteinExistence type="predicted"/>
<dbReference type="GO" id="GO:0000155">
    <property type="term" value="F:phosphorelay sensor kinase activity"/>
    <property type="evidence" value="ECO:0007669"/>
    <property type="project" value="InterPro"/>
</dbReference>
<organism evidence="15 16">
    <name type="scientific">Paenibacillus sacheonensis</name>
    <dbReference type="NCBI Taxonomy" id="742054"/>
    <lineage>
        <taxon>Bacteria</taxon>
        <taxon>Bacillati</taxon>
        <taxon>Bacillota</taxon>
        <taxon>Bacilli</taxon>
        <taxon>Bacillales</taxon>
        <taxon>Paenibacillaceae</taxon>
        <taxon>Paenibacillus</taxon>
    </lineage>
</organism>
<keyword evidence="12" id="KW-0812">Transmembrane</keyword>
<evidence type="ECO:0000259" key="13">
    <source>
        <dbReference type="PROSITE" id="PS50109"/>
    </source>
</evidence>
<dbReference type="OrthoDB" id="2359336at2"/>
<keyword evidence="4" id="KW-1003">Cell membrane</keyword>
<evidence type="ECO:0000256" key="6">
    <source>
        <dbReference type="ARBA" id="ARBA00022679"/>
    </source>
</evidence>
<dbReference type="InterPro" id="IPR050351">
    <property type="entry name" value="BphY/WalK/GraS-like"/>
</dbReference>
<evidence type="ECO:0000256" key="3">
    <source>
        <dbReference type="ARBA" id="ARBA00012438"/>
    </source>
</evidence>
<dbReference type="InterPro" id="IPR036890">
    <property type="entry name" value="HATPase_C_sf"/>
</dbReference>
<dbReference type="SUPFAM" id="SSF158472">
    <property type="entry name" value="HAMP domain-like"/>
    <property type="match status" value="1"/>
</dbReference>
<comment type="caution">
    <text evidence="15">The sequence shown here is derived from an EMBL/GenBank/DDBJ whole genome shotgun (WGS) entry which is preliminary data.</text>
</comment>
<evidence type="ECO:0000256" key="4">
    <source>
        <dbReference type="ARBA" id="ARBA00022475"/>
    </source>
</evidence>
<evidence type="ECO:0000256" key="8">
    <source>
        <dbReference type="ARBA" id="ARBA00022777"/>
    </source>
</evidence>
<reference evidence="15 16" key="1">
    <citation type="submission" date="2020-01" db="EMBL/GenBank/DDBJ databases">
        <title>Paenibacillus soybeanensis sp. nov. isolated from the nodules of soybean (Glycine max(L.) Merr).</title>
        <authorList>
            <person name="Wang H."/>
        </authorList>
    </citation>
    <scope>NUCLEOTIDE SEQUENCE [LARGE SCALE GENOMIC DNA]</scope>
    <source>
        <strain evidence="15 16">DSM 23054</strain>
    </source>
</reference>
<dbReference type="PANTHER" id="PTHR45453">
    <property type="entry name" value="PHOSPHATE REGULON SENSOR PROTEIN PHOR"/>
    <property type="match status" value="1"/>
</dbReference>
<evidence type="ECO:0000256" key="5">
    <source>
        <dbReference type="ARBA" id="ARBA00022553"/>
    </source>
</evidence>
<dbReference type="GO" id="GO:0005886">
    <property type="term" value="C:plasma membrane"/>
    <property type="evidence" value="ECO:0007669"/>
    <property type="project" value="UniProtKB-SubCell"/>
</dbReference>
<keyword evidence="10" id="KW-0902">Two-component regulatory system</keyword>
<dbReference type="InterPro" id="IPR036097">
    <property type="entry name" value="HisK_dim/P_sf"/>
</dbReference>
<dbReference type="GO" id="GO:0005524">
    <property type="term" value="F:ATP binding"/>
    <property type="evidence" value="ECO:0007669"/>
    <property type="project" value="UniProtKB-KW"/>
</dbReference>
<keyword evidence="12" id="KW-1133">Transmembrane helix</keyword>
<keyword evidence="5" id="KW-0597">Phosphoprotein</keyword>
<keyword evidence="11 12" id="KW-0472">Membrane</keyword>
<dbReference type="CDD" id="cd00075">
    <property type="entry name" value="HATPase"/>
    <property type="match status" value="1"/>
</dbReference>
<dbReference type="InterPro" id="IPR004358">
    <property type="entry name" value="Sig_transdc_His_kin-like_C"/>
</dbReference>
<feature type="domain" description="HAMP" evidence="14">
    <location>
        <begin position="190"/>
        <end position="242"/>
    </location>
</feature>
<dbReference type="SMART" id="SM00387">
    <property type="entry name" value="HATPase_c"/>
    <property type="match status" value="1"/>
</dbReference>
<dbReference type="EMBL" id="JAAAMU010000004">
    <property type="protein sequence ID" value="NBC68992.1"/>
    <property type="molecule type" value="Genomic_DNA"/>
</dbReference>
<keyword evidence="7" id="KW-0547">Nucleotide-binding</keyword>
<dbReference type="AlphaFoldDB" id="A0A7X4YMA2"/>
<keyword evidence="16" id="KW-1185">Reference proteome</keyword>
<dbReference type="PROSITE" id="PS50109">
    <property type="entry name" value="HIS_KIN"/>
    <property type="match status" value="1"/>
</dbReference>
<dbReference type="EC" id="2.7.13.3" evidence="3"/>
<evidence type="ECO:0000256" key="10">
    <source>
        <dbReference type="ARBA" id="ARBA00023012"/>
    </source>
</evidence>
<evidence type="ECO:0000256" key="11">
    <source>
        <dbReference type="ARBA" id="ARBA00023136"/>
    </source>
</evidence>
<dbReference type="Proteomes" id="UP000558113">
    <property type="component" value="Unassembled WGS sequence"/>
</dbReference>
<comment type="catalytic activity">
    <reaction evidence="1">
        <text>ATP + protein L-histidine = ADP + protein N-phospho-L-histidine.</text>
        <dbReference type="EC" id="2.7.13.3"/>
    </reaction>
</comment>
<dbReference type="GO" id="GO:0016036">
    <property type="term" value="P:cellular response to phosphate starvation"/>
    <property type="evidence" value="ECO:0007669"/>
    <property type="project" value="TreeGrafter"/>
</dbReference>
<dbReference type="Gene3D" id="3.30.565.10">
    <property type="entry name" value="Histidine kinase-like ATPase, C-terminal domain"/>
    <property type="match status" value="1"/>
</dbReference>
<dbReference type="FunFam" id="3.30.565.10:FF:000006">
    <property type="entry name" value="Sensor histidine kinase WalK"/>
    <property type="match status" value="1"/>
</dbReference>
<comment type="subcellular location">
    <subcellularLocation>
        <location evidence="2">Cell membrane</location>
        <topology evidence="2">Multi-pass membrane protein</topology>
    </subcellularLocation>
</comment>
<dbReference type="SMART" id="SM00304">
    <property type="entry name" value="HAMP"/>
    <property type="match status" value="1"/>
</dbReference>
<dbReference type="Pfam" id="PF02518">
    <property type="entry name" value="HATPase_c"/>
    <property type="match status" value="1"/>
</dbReference>
<sequence>MLNSIFRKWLFASVCISLVMVLVMSLSISWVVQRNYYRQGIDRLNGQTGAVEEAFQQRLSDEMTAADFRKRLKRIEQENKINISLVGKKVKFLKQDLYEVGVRPDIKGWIDTVSSGNHISRISKFSKQDNETMLVVGFPLMKKGQVAAAAFIYSKAADARALASPIRKMIWPIALVCAGPLVALLWLATRRFVRPILQLNHAAGAIAGGDFSSRVAVEGGDELAKLGGAFNTMAGRMERVEEQRRRLMMEIAHELRTPLTSIRGTLQALKDGILTDKEQGEFVELSFGEAGRLGRLIDSIHELSAFEEHQIRFEWEEVDLTELVQQTLQQLRAKAASTGMHLHGETEAGITLRGDPARLRQVLLNVIGNALEHNPAGTEVFVSLMRSGVNVFIAVRDKGLGIAEEHVPHVFERLYKAESSRSARGSGLGLTIARYIVQAHGGTMTVVSELGKGTEFKVELPLLRSTVTNF</sequence>
<dbReference type="CDD" id="cd06225">
    <property type="entry name" value="HAMP"/>
    <property type="match status" value="1"/>
</dbReference>
<gene>
    <name evidence="15" type="ORF">GT003_08325</name>
</gene>
<feature type="domain" description="Histidine kinase" evidence="13">
    <location>
        <begin position="250"/>
        <end position="464"/>
    </location>
</feature>
<evidence type="ECO:0000256" key="1">
    <source>
        <dbReference type="ARBA" id="ARBA00000085"/>
    </source>
</evidence>
<dbReference type="CDD" id="cd00082">
    <property type="entry name" value="HisKA"/>
    <property type="match status" value="1"/>
</dbReference>
<dbReference type="InterPro" id="IPR003661">
    <property type="entry name" value="HisK_dim/P_dom"/>
</dbReference>
<dbReference type="InterPro" id="IPR005467">
    <property type="entry name" value="His_kinase_dom"/>
</dbReference>
<keyword evidence="6" id="KW-0808">Transferase</keyword>
<evidence type="ECO:0000313" key="15">
    <source>
        <dbReference type="EMBL" id="NBC68992.1"/>
    </source>
</evidence>
<accession>A0A7X4YMA2</accession>
<dbReference type="Gene3D" id="6.10.340.10">
    <property type="match status" value="1"/>
</dbReference>
<dbReference type="RefSeq" id="WP_161696411.1">
    <property type="nucleotide sequence ID" value="NZ_JAAAMU010000004.1"/>
</dbReference>
<dbReference type="SMART" id="SM00388">
    <property type="entry name" value="HisKA"/>
    <property type="match status" value="1"/>
</dbReference>
<dbReference type="Gene3D" id="1.10.287.130">
    <property type="match status" value="1"/>
</dbReference>
<feature type="transmembrane region" description="Helical" evidence="12">
    <location>
        <begin position="9"/>
        <end position="32"/>
    </location>
</feature>
<dbReference type="Pfam" id="PF00672">
    <property type="entry name" value="HAMP"/>
    <property type="match status" value="1"/>
</dbReference>
<dbReference type="PRINTS" id="PR00344">
    <property type="entry name" value="BCTRLSENSOR"/>
</dbReference>
<dbReference type="Pfam" id="PF00512">
    <property type="entry name" value="HisKA"/>
    <property type="match status" value="1"/>
</dbReference>
<dbReference type="GO" id="GO:0004721">
    <property type="term" value="F:phosphoprotein phosphatase activity"/>
    <property type="evidence" value="ECO:0007669"/>
    <property type="project" value="TreeGrafter"/>
</dbReference>
<dbReference type="SUPFAM" id="SSF55874">
    <property type="entry name" value="ATPase domain of HSP90 chaperone/DNA topoisomerase II/histidine kinase"/>
    <property type="match status" value="1"/>
</dbReference>
<name>A0A7X4YMA2_9BACL</name>
<dbReference type="PANTHER" id="PTHR45453:SF1">
    <property type="entry name" value="PHOSPHATE REGULON SENSOR PROTEIN PHOR"/>
    <property type="match status" value="1"/>
</dbReference>
<dbReference type="InterPro" id="IPR003594">
    <property type="entry name" value="HATPase_dom"/>
</dbReference>
<protein>
    <recommendedName>
        <fullName evidence="3">histidine kinase</fullName>
        <ecNumber evidence="3">2.7.13.3</ecNumber>
    </recommendedName>
</protein>
<keyword evidence="8" id="KW-0418">Kinase</keyword>
<evidence type="ECO:0000256" key="7">
    <source>
        <dbReference type="ARBA" id="ARBA00022741"/>
    </source>
</evidence>
<keyword evidence="9" id="KW-0067">ATP-binding</keyword>
<dbReference type="PROSITE" id="PS50885">
    <property type="entry name" value="HAMP"/>
    <property type="match status" value="1"/>
</dbReference>
<evidence type="ECO:0000313" key="16">
    <source>
        <dbReference type="Proteomes" id="UP000558113"/>
    </source>
</evidence>
<dbReference type="InterPro" id="IPR003660">
    <property type="entry name" value="HAMP_dom"/>
</dbReference>
<evidence type="ECO:0000256" key="9">
    <source>
        <dbReference type="ARBA" id="ARBA00022840"/>
    </source>
</evidence>
<evidence type="ECO:0000256" key="2">
    <source>
        <dbReference type="ARBA" id="ARBA00004651"/>
    </source>
</evidence>